<dbReference type="Proteomes" id="UP000267408">
    <property type="component" value="Unassembled WGS sequence"/>
</dbReference>
<keyword evidence="4" id="KW-1185">Reference proteome</keyword>
<evidence type="ECO:0000313" key="2">
    <source>
        <dbReference type="EMBL" id="ROR45728.1"/>
    </source>
</evidence>
<feature type="compositionally biased region" description="Low complexity" evidence="1">
    <location>
        <begin position="1"/>
        <end position="13"/>
    </location>
</feature>
<dbReference type="PANTHER" id="PTHR33428:SF14">
    <property type="entry name" value="CARBOXYLESTERASE TYPE B DOMAIN-CONTAINING PROTEIN"/>
    <property type="match status" value="1"/>
</dbReference>
<proteinExistence type="predicted"/>
<evidence type="ECO:0000313" key="5">
    <source>
        <dbReference type="Proteomes" id="UP000267408"/>
    </source>
</evidence>
<dbReference type="SUPFAM" id="SSF53474">
    <property type="entry name" value="alpha/beta-Hydrolases"/>
    <property type="match status" value="1"/>
</dbReference>
<reference evidence="4 5" key="1">
    <citation type="submission" date="2018-11" db="EMBL/GenBank/DDBJ databases">
        <title>Sequencing the genomes of 1000 actinobacteria strains.</title>
        <authorList>
            <person name="Klenk H.-P."/>
        </authorList>
    </citation>
    <scope>NUCLEOTIDE SEQUENCE [LARGE SCALE GENOMIC DNA]</scope>
    <source>
        <strain evidence="2 5">DSM 44780</strain>
        <strain evidence="3 4">DSM 44781</strain>
    </source>
</reference>
<dbReference type="AlphaFoldDB" id="A0A3N4SBP9"/>
<accession>A0A8G1UKM0</accession>
<protein>
    <submittedName>
        <fullName evidence="3">Chlorophyllase-like protein</fullName>
    </submittedName>
</protein>
<gene>
    <name evidence="3" type="ORF">EDD38_4447</name>
    <name evidence="2" type="ORF">EDD39_3973</name>
</gene>
<dbReference type="PANTHER" id="PTHR33428">
    <property type="entry name" value="CHLOROPHYLLASE-2, CHLOROPLASTIC"/>
    <property type="match status" value="1"/>
</dbReference>
<dbReference type="EMBL" id="RKQG01000001">
    <property type="protein sequence ID" value="RPE36080.1"/>
    <property type="molecule type" value="Genomic_DNA"/>
</dbReference>
<organism evidence="3 4">
    <name type="scientific">Kitasatospora cineracea</name>
    <dbReference type="NCBI Taxonomy" id="88074"/>
    <lineage>
        <taxon>Bacteria</taxon>
        <taxon>Bacillati</taxon>
        <taxon>Actinomycetota</taxon>
        <taxon>Actinomycetes</taxon>
        <taxon>Kitasatosporales</taxon>
        <taxon>Streptomycetaceae</taxon>
        <taxon>Kitasatospora</taxon>
    </lineage>
</organism>
<dbReference type="EMBL" id="RJVJ01000001">
    <property type="protein sequence ID" value="ROR45728.1"/>
    <property type="molecule type" value="Genomic_DNA"/>
</dbReference>
<evidence type="ECO:0000313" key="4">
    <source>
        <dbReference type="Proteomes" id="UP000266906"/>
    </source>
</evidence>
<sequence length="314" mass="33015">MSSQLSTSVRTSPSPRPLDRQVVSVKPLTVPAPGRGIDLQVKVTAPRTGRDLPVIVFSHGNAWSLDGYGPLVDRWAAAGFVVVQPTHLDSRRHAIGWDDPRFAGIWRVRIADLHAVLDHLGDLLAEAGLADRADRGRTAVVGHSWGAQTAGALLGARVLDADGVPGEDFSHPAVAAGALIAATGTGDSLTPFAVEHLPFMRPDFSTMTAPTLVVAGGEDRSQLSTRGPEWFTDAYHLAPAPKSLLTLAEAEHTMGGVAGERVAETTDEDPARVALLADAVAAHLRAALGLGTDEWTALRTAADHGDGTWSITVK</sequence>
<comment type="caution">
    <text evidence="3">The sequence shown here is derived from an EMBL/GenBank/DDBJ whole genome shotgun (WGS) entry which is preliminary data.</text>
</comment>
<evidence type="ECO:0000256" key="1">
    <source>
        <dbReference type="SAM" id="MobiDB-lite"/>
    </source>
</evidence>
<accession>A0A3N4SBP9</accession>
<evidence type="ECO:0000313" key="3">
    <source>
        <dbReference type="EMBL" id="RPE36080.1"/>
    </source>
</evidence>
<dbReference type="Proteomes" id="UP000266906">
    <property type="component" value="Unassembled WGS sequence"/>
</dbReference>
<dbReference type="OrthoDB" id="339159at2"/>
<feature type="region of interest" description="Disordered" evidence="1">
    <location>
        <begin position="1"/>
        <end position="21"/>
    </location>
</feature>
<name>A0A3N4SBP9_9ACTN</name>
<dbReference type="InterPro" id="IPR029058">
    <property type="entry name" value="AB_hydrolase_fold"/>
</dbReference>
<dbReference type="RefSeq" id="WP_123557825.1">
    <property type="nucleotide sequence ID" value="NZ_RJVJ01000001.1"/>
</dbReference>
<dbReference type="Gene3D" id="3.40.50.1820">
    <property type="entry name" value="alpha/beta hydrolase"/>
    <property type="match status" value="1"/>
</dbReference>